<feature type="binding site" evidence="2">
    <location>
        <position position="91"/>
    </location>
    <ligand>
        <name>substrate</name>
    </ligand>
</feature>
<dbReference type="PANTHER" id="PTHR40111:SF1">
    <property type="entry name" value="CEPHALOSPORIN-C DEACETYLASE"/>
    <property type="match status" value="1"/>
</dbReference>
<dbReference type="GO" id="GO:0052689">
    <property type="term" value="F:carboxylic ester hydrolase activity"/>
    <property type="evidence" value="ECO:0007669"/>
    <property type="project" value="TreeGrafter"/>
</dbReference>
<feature type="active site" description="Charge relay system" evidence="1">
    <location>
        <position position="272"/>
    </location>
</feature>
<comment type="caution">
    <text evidence="4">The sequence shown here is derived from an EMBL/GenBank/DDBJ whole genome shotgun (WGS) entry which is preliminary data.</text>
</comment>
<dbReference type="EMBL" id="RZTZ01000003">
    <property type="protein sequence ID" value="RVT63617.1"/>
    <property type="molecule type" value="Genomic_DNA"/>
</dbReference>
<dbReference type="Pfam" id="PF05448">
    <property type="entry name" value="AXE1"/>
    <property type="match status" value="1"/>
</dbReference>
<protein>
    <submittedName>
        <fullName evidence="4">Acetylxylan esterase</fullName>
    </submittedName>
</protein>
<dbReference type="RefSeq" id="WP_127738094.1">
    <property type="nucleotide sequence ID" value="NZ_JBBJSR010000003.1"/>
</dbReference>
<gene>
    <name evidence="4" type="ORF">EM808_10125</name>
</gene>
<name>A0A437KCA0_9BACI</name>
<dbReference type="InterPro" id="IPR039069">
    <property type="entry name" value="CE7"/>
</dbReference>
<organism evidence="4 5">
    <name type="scientific">Niallia taxi</name>
    <dbReference type="NCBI Taxonomy" id="2499688"/>
    <lineage>
        <taxon>Bacteria</taxon>
        <taxon>Bacillati</taxon>
        <taxon>Bacillota</taxon>
        <taxon>Bacilli</taxon>
        <taxon>Bacillales</taxon>
        <taxon>Bacillaceae</taxon>
        <taxon>Niallia</taxon>
    </lineage>
</organism>
<keyword evidence="5" id="KW-1185">Reference proteome</keyword>
<dbReference type="AlphaFoldDB" id="A0A437KCA0"/>
<feature type="domain" description="Acetyl xylan esterase" evidence="3">
    <location>
        <begin position="3"/>
        <end position="315"/>
    </location>
</feature>
<evidence type="ECO:0000259" key="3">
    <source>
        <dbReference type="Pfam" id="PF05448"/>
    </source>
</evidence>
<accession>A0A437KCA0</accession>
<proteinExistence type="predicted"/>
<dbReference type="PANTHER" id="PTHR40111">
    <property type="entry name" value="CEPHALOSPORIN-C DEACETYLASE"/>
    <property type="match status" value="1"/>
</dbReference>
<dbReference type="GO" id="GO:0005976">
    <property type="term" value="P:polysaccharide metabolic process"/>
    <property type="evidence" value="ECO:0007669"/>
    <property type="project" value="TreeGrafter"/>
</dbReference>
<sequence length="321" mass="36317">MKFDMPLSDLQRYKGINPKPDDFDAYWAAGLKELQAQSLFYELIPASFQSKAAECFHLYFTGVGGARIHGQLVRPKGQTRPGPGLLWFHGYHVNSGDWMDKIGYAAEGYTILAMDCRGQGGLSEDNLQVKGTTLKGHIIRGIEEAPEKLYYRNVYLDTVQAARILCSMENVDETRVGAYGASQGGALAIACASLEPRIKKTAAVYPFLSDFKRAWELDISNSAYEEIHYYFKFIDPNHEQEEAVFQKLGYIDIQHLADRIKADVLWAVGMEDAICPPSTQFAAYNKIQSDKNMLIYYEYGHEYIRTLGDKVHDFFADLLEE</sequence>
<dbReference type="InterPro" id="IPR008391">
    <property type="entry name" value="AXE1_dom"/>
</dbReference>
<evidence type="ECO:0000256" key="2">
    <source>
        <dbReference type="PIRSR" id="PIRSR639069-2"/>
    </source>
</evidence>
<feature type="active site" description="Nucleophile" evidence="1">
    <location>
        <position position="182"/>
    </location>
</feature>
<dbReference type="Proteomes" id="UP000288024">
    <property type="component" value="Unassembled WGS sequence"/>
</dbReference>
<reference evidence="4 5" key="1">
    <citation type="submission" date="2019-01" db="EMBL/GenBank/DDBJ databases">
        <title>Bacillus sp. M5HDSG1-1, whole genome shotgun sequence.</title>
        <authorList>
            <person name="Tuo L."/>
        </authorList>
    </citation>
    <scope>NUCLEOTIDE SEQUENCE [LARGE SCALE GENOMIC DNA]</scope>
    <source>
        <strain evidence="4 5">M5HDSG1-1</strain>
    </source>
</reference>
<dbReference type="SUPFAM" id="SSF53474">
    <property type="entry name" value="alpha/beta-Hydrolases"/>
    <property type="match status" value="1"/>
</dbReference>
<feature type="active site" description="Charge relay system" evidence="1">
    <location>
        <position position="301"/>
    </location>
</feature>
<dbReference type="InterPro" id="IPR029058">
    <property type="entry name" value="AB_hydrolase_fold"/>
</dbReference>
<evidence type="ECO:0000256" key="1">
    <source>
        <dbReference type="PIRSR" id="PIRSR639069-1"/>
    </source>
</evidence>
<evidence type="ECO:0000313" key="4">
    <source>
        <dbReference type="EMBL" id="RVT63617.1"/>
    </source>
</evidence>
<evidence type="ECO:0000313" key="5">
    <source>
        <dbReference type="Proteomes" id="UP000288024"/>
    </source>
</evidence>
<dbReference type="Gene3D" id="3.40.50.1820">
    <property type="entry name" value="alpha/beta hydrolase"/>
    <property type="match status" value="1"/>
</dbReference>